<feature type="region of interest" description="Disordered" evidence="2">
    <location>
        <begin position="217"/>
        <end position="241"/>
    </location>
</feature>
<dbReference type="Pfam" id="PF09727">
    <property type="entry name" value="CortBP2"/>
    <property type="match status" value="1"/>
</dbReference>
<dbReference type="Proteomes" id="UP000314294">
    <property type="component" value="Unassembled WGS sequence"/>
</dbReference>
<dbReference type="PANTHER" id="PTHR23166:SF4">
    <property type="entry name" value="FILAMIN A-INTERACTING PROTEIN 1-LIKE"/>
    <property type="match status" value="1"/>
</dbReference>
<dbReference type="PANTHER" id="PTHR23166">
    <property type="entry name" value="FILAMIN/GPBP-INTERACTING PROTEIN"/>
    <property type="match status" value="1"/>
</dbReference>
<gene>
    <name evidence="4" type="primary">filip1l_0</name>
    <name evidence="4" type="ORF">EYF80_035743</name>
</gene>
<evidence type="ECO:0000313" key="4">
    <source>
        <dbReference type="EMBL" id="TNN54052.1"/>
    </source>
</evidence>
<comment type="caution">
    <text evidence="4">The sequence shown here is derived from an EMBL/GenBank/DDBJ whole genome shotgun (WGS) entry which is preliminary data.</text>
</comment>
<evidence type="ECO:0000259" key="3">
    <source>
        <dbReference type="Pfam" id="PF09727"/>
    </source>
</evidence>
<evidence type="ECO:0000256" key="2">
    <source>
        <dbReference type="SAM" id="MobiDB-lite"/>
    </source>
</evidence>
<keyword evidence="1" id="KW-0175">Coiled coil</keyword>
<reference evidence="4 5" key="1">
    <citation type="submission" date="2019-03" db="EMBL/GenBank/DDBJ databases">
        <title>First draft genome of Liparis tanakae, snailfish: a comprehensive survey of snailfish specific genes.</title>
        <authorList>
            <person name="Kim W."/>
            <person name="Song I."/>
            <person name="Jeong J.-H."/>
            <person name="Kim D."/>
            <person name="Kim S."/>
            <person name="Ryu S."/>
            <person name="Song J.Y."/>
            <person name="Lee S.K."/>
        </authorList>
    </citation>
    <scope>NUCLEOTIDE SEQUENCE [LARGE SCALE GENOMIC DNA]</scope>
    <source>
        <tissue evidence="4">Muscle</tissue>
    </source>
</reference>
<proteinExistence type="predicted"/>
<dbReference type="InterPro" id="IPR050719">
    <property type="entry name" value="Cortactin-Actin_Reg"/>
</dbReference>
<organism evidence="4 5">
    <name type="scientific">Liparis tanakae</name>
    <name type="common">Tanaka's snailfish</name>
    <dbReference type="NCBI Taxonomy" id="230148"/>
    <lineage>
        <taxon>Eukaryota</taxon>
        <taxon>Metazoa</taxon>
        <taxon>Chordata</taxon>
        <taxon>Craniata</taxon>
        <taxon>Vertebrata</taxon>
        <taxon>Euteleostomi</taxon>
        <taxon>Actinopterygii</taxon>
        <taxon>Neopterygii</taxon>
        <taxon>Teleostei</taxon>
        <taxon>Neoteleostei</taxon>
        <taxon>Acanthomorphata</taxon>
        <taxon>Eupercaria</taxon>
        <taxon>Perciformes</taxon>
        <taxon>Cottioidei</taxon>
        <taxon>Cottales</taxon>
        <taxon>Liparidae</taxon>
        <taxon>Liparis</taxon>
    </lineage>
</organism>
<dbReference type="OrthoDB" id="8829463at2759"/>
<evidence type="ECO:0000256" key="1">
    <source>
        <dbReference type="ARBA" id="ARBA00023054"/>
    </source>
</evidence>
<dbReference type="EMBL" id="SRLO01000497">
    <property type="protein sequence ID" value="TNN54052.1"/>
    <property type="molecule type" value="Genomic_DNA"/>
</dbReference>
<accession>A0A4Z2GN20</accession>
<name>A0A4Z2GN20_9TELE</name>
<protein>
    <submittedName>
        <fullName evidence="4">Filamin A-interacting protein 1-like</fullName>
    </submittedName>
</protein>
<sequence length="241" mass="27802">MFSCHLQRCVPLQFLLGEVKATHPLGKSVRMVSWNQEDQKKHNSKLPFHPTNIPFRRADDGEARERWEGRHPREDLSRGDWLFLLSILEGELQASDEVIAVLKAEKTDAAPPGARCGFSGPEKVIRAPRRDSLRAQRDHLQDVYRIPIAEVPTLNQFVEAQRHSSQWMQEQLLEVSRSHARALHRLEEQERSHGALVHESGRLTALLEEDRERWVHRNPRGSDGRRGKEANSDIHDLKTHL</sequence>
<evidence type="ECO:0000313" key="5">
    <source>
        <dbReference type="Proteomes" id="UP000314294"/>
    </source>
</evidence>
<feature type="region of interest" description="Disordered" evidence="2">
    <location>
        <begin position="36"/>
        <end position="60"/>
    </location>
</feature>
<dbReference type="AlphaFoldDB" id="A0A4Z2GN20"/>
<keyword evidence="5" id="KW-1185">Reference proteome</keyword>
<feature type="domain" description="Cortactin-binding protein-2 N-terminal" evidence="3">
    <location>
        <begin position="75"/>
        <end position="213"/>
    </location>
</feature>
<dbReference type="InterPro" id="IPR019131">
    <property type="entry name" value="Cortactin-binding_p2_N"/>
</dbReference>